<evidence type="ECO:0000256" key="6">
    <source>
        <dbReference type="ARBA" id="ARBA00023016"/>
    </source>
</evidence>
<evidence type="ECO:0000256" key="5">
    <source>
        <dbReference type="ARBA" id="ARBA00022989"/>
    </source>
</evidence>
<feature type="repeat" description="ANK" evidence="9">
    <location>
        <begin position="291"/>
        <end position="323"/>
    </location>
</feature>
<feature type="transmembrane region" description="Helical" evidence="11">
    <location>
        <begin position="526"/>
        <end position="546"/>
    </location>
</feature>
<feature type="repeat" description="ANK" evidence="9">
    <location>
        <begin position="189"/>
        <end position="212"/>
    </location>
</feature>
<dbReference type="PROSITE" id="PS50297">
    <property type="entry name" value="ANK_REP_REGION"/>
    <property type="match status" value="3"/>
</dbReference>
<keyword evidence="14" id="KW-1185">Reference proteome</keyword>
<evidence type="ECO:0000256" key="8">
    <source>
        <dbReference type="ARBA" id="ARBA00023136"/>
    </source>
</evidence>
<keyword evidence="2" id="KW-1003">Cell membrane</keyword>
<dbReference type="SMART" id="SM00248">
    <property type="entry name" value="ANK"/>
    <property type="match status" value="7"/>
</dbReference>
<dbReference type="OMA" id="IGRRNIW"/>
<sequence length="613" mass="66659">MDDDDVLGGERDLEKGLLEPSTPGTRSEPPMSPHTSRLAPFLSNSSKSLLVSNSSKSLLVSNSGKSLMVSNSSKSLVMSNSGQRLDQKKKYVRQVTGRFNDTELHLAAKRGDVAAVKHIIGEIDAQMMGTTSGADFDAEVAEIRSAVVNEVNELGETPLLAAAEKGHLGVVKELLPFTTDEGIYMKNRIGYNPLHIAASQGHHAIIQVLLDHEPGLSKTLGPSNATALVAAATRGHTDVVKELMNHDPSLVEISKSNGKNALHFAARQGHVDIVKALLDKDPQLVRRIDKKGQTALHMAVKGHSCEVVKLLLDADSALVMLPDKFGNLPLHVATRKKRTEIVNELLALRDTNVNALTREQKTPLDIVEALPLSEESTAIKESLTEYGGLRAQDLNRPRDELRNTVSAIKKDVHTQLDQARKTSRSVTGIAKEIRRLQREGVNIATNSVTVVASLIATIAFAAIFTVPGGDLDSGKSVTVSTTSFKMFYFFNAISLFVALAVVVVQITLIRGETKTERRVITVINKAMWLASMTTTVAFISAAYIVVGRHNRWAAIFITVIGGIIISAVLCIMTYFVIKSKKIRRLRKREKLLTRTGSSLHSDSGSEVNRVMAL</sequence>
<comment type="subcellular location">
    <subcellularLocation>
        <location evidence="1">Cell membrane</location>
        <topology evidence="1">Multi-pass membrane protein</topology>
    </subcellularLocation>
</comment>
<reference evidence="13 14" key="1">
    <citation type="journal article" date="2018" name="Nat. Genet.">
        <title>The Rosa genome provides new insights in the design of modern roses.</title>
        <authorList>
            <person name="Bendahmane M."/>
        </authorList>
    </citation>
    <scope>NUCLEOTIDE SEQUENCE [LARGE SCALE GENOMIC DNA]</scope>
    <source>
        <strain evidence="14">cv. Old Blush</strain>
    </source>
</reference>
<dbReference type="GO" id="GO:0005886">
    <property type="term" value="C:plasma membrane"/>
    <property type="evidence" value="ECO:0007669"/>
    <property type="project" value="UniProtKB-SubCell"/>
</dbReference>
<keyword evidence="5 11" id="KW-1133">Transmembrane helix</keyword>
<comment type="caution">
    <text evidence="13">The sequence shown here is derived from an EMBL/GenBank/DDBJ whole genome shotgun (WGS) entry which is preliminary data.</text>
</comment>
<dbReference type="InterPro" id="IPR002110">
    <property type="entry name" value="Ankyrin_rpt"/>
</dbReference>
<dbReference type="InterPro" id="IPR026961">
    <property type="entry name" value="PGG_dom"/>
</dbReference>
<name>A0A2P6RAE0_ROSCH</name>
<feature type="region of interest" description="Disordered" evidence="10">
    <location>
        <begin position="1"/>
        <end position="39"/>
    </location>
</feature>
<evidence type="ECO:0000313" key="14">
    <source>
        <dbReference type="Proteomes" id="UP000238479"/>
    </source>
</evidence>
<dbReference type="Pfam" id="PF13962">
    <property type="entry name" value="PGG"/>
    <property type="match status" value="1"/>
</dbReference>
<evidence type="ECO:0000256" key="10">
    <source>
        <dbReference type="SAM" id="MobiDB-lite"/>
    </source>
</evidence>
<dbReference type="SUPFAM" id="SSF48403">
    <property type="entry name" value="Ankyrin repeat"/>
    <property type="match status" value="1"/>
</dbReference>
<organism evidence="13 14">
    <name type="scientific">Rosa chinensis</name>
    <name type="common">China rose</name>
    <dbReference type="NCBI Taxonomy" id="74649"/>
    <lineage>
        <taxon>Eukaryota</taxon>
        <taxon>Viridiplantae</taxon>
        <taxon>Streptophyta</taxon>
        <taxon>Embryophyta</taxon>
        <taxon>Tracheophyta</taxon>
        <taxon>Spermatophyta</taxon>
        <taxon>Magnoliopsida</taxon>
        <taxon>eudicotyledons</taxon>
        <taxon>Gunneridae</taxon>
        <taxon>Pentapetalae</taxon>
        <taxon>rosids</taxon>
        <taxon>fabids</taxon>
        <taxon>Rosales</taxon>
        <taxon>Rosaceae</taxon>
        <taxon>Rosoideae</taxon>
        <taxon>Rosoideae incertae sedis</taxon>
        <taxon>Rosa</taxon>
    </lineage>
</organism>
<dbReference type="PROSITE" id="PS50088">
    <property type="entry name" value="ANK_REPEAT"/>
    <property type="match status" value="3"/>
</dbReference>
<dbReference type="FunFam" id="1.25.40.20:FF:000217">
    <property type="entry name" value="Ankyrin repeat-containing protein ITN1"/>
    <property type="match status" value="1"/>
</dbReference>
<keyword evidence="3 11" id="KW-0812">Transmembrane</keyword>
<dbReference type="AlphaFoldDB" id="A0A2P6RAE0"/>
<evidence type="ECO:0000256" key="9">
    <source>
        <dbReference type="PROSITE-ProRule" id="PRU00023"/>
    </source>
</evidence>
<keyword evidence="6" id="KW-0346">Stress response</keyword>
<evidence type="ECO:0000256" key="2">
    <source>
        <dbReference type="ARBA" id="ARBA00022475"/>
    </source>
</evidence>
<evidence type="ECO:0000256" key="4">
    <source>
        <dbReference type="ARBA" id="ARBA00022737"/>
    </source>
</evidence>
<evidence type="ECO:0000256" key="11">
    <source>
        <dbReference type="SAM" id="Phobius"/>
    </source>
</evidence>
<dbReference type="Proteomes" id="UP000238479">
    <property type="component" value="Chromosome 3"/>
</dbReference>
<feature type="transmembrane region" description="Helical" evidence="11">
    <location>
        <begin position="443"/>
        <end position="466"/>
    </location>
</feature>
<evidence type="ECO:0000256" key="3">
    <source>
        <dbReference type="ARBA" id="ARBA00022692"/>
    </source>
</evidence>
<dbReference type="Gramene" id="PRQ43381">
    <property type="protein sequence ID" value="PRQ43381"/>
    <property type="gene ID" value="RchiOBHm_Chr3g0467891"/>
</dbReference>
<dbReference type="PANTHER" id="PTHR24186">
    <property type="entry name" value="PROTEIN PHOSPHATASE 1 REGULATORY SUBUNIT"/>
    <property type="match status" value="1"/>
</dbReference>
<evidence type="ECO:0000256" key="1">
    <source>
        <dbReference type="ARBA" id="ARBA00004651"/>
    </source>
</evidence>
<protein>
    <submittedName>
        <fullName evidence="13">Putative ankyrin repeat-containing domain, PGG domain-containing protein</fullName>
    </submittedName>
</protein>
<proteinExistence type="predicted"/>
<keyword evidence="8 11" id="KW-0472">Membrane</keyword>
<feature type="compositionally biased region" description="Basic and acidic residues" evidence="10">
    <location>
        <begin position="8"/>
        <end position="17"/>
    </location>
</feature>
<feature type="repeat" description="ANK" evidence="9">
    <location>
        <begin position="257"/>
        <end position="280"/>
    </location>
</feature>
<evidence type="ECO:0000256" key="7">
    <source>
        <dbReference type="ARBA" id="ARBA00023043"/>
    </source>
</evidence>
<dbReference type="FunFam" id="1.25.40.20:FF:000245">
    <property type="entry name" value="Ankyrin repeat-containing protein ITN1"/>
    <property type="match status" value="1"/>
</dbReference>
<gene>
    <name evidence="13" type="ORF">RchiOBHm_Chr3g0467891</name>
</gene>
<dbReference type="Pfam" id="PF12796">
    <property type="entry name" value="Ank_2"/>
    <property type="match status" value="3"/>
</dbReference>
<feature type="transmembrane region" description="Helical" evidence="11">
    <location>
        <begin position="552"/>
        <end position="577"/>
    </location>
</feature>
<keyword evidence="4" id="KW-0677">Repeat</keyword>
<dbReference type="Gene3D" id="1.25.40.20">
    <property type="entry name" value="Ankyrin repeat-containing domain"/>
    <property type="match status" value="2"/>
</dbReference>
<accession>A0A2P6RAE0</accession>
<feature type="domain" description="PGG" evidence="12">
    <location>
        <begin position="441"/>
        <end position="545"/>
    </location>
</feature>
<dbReference type="STRING" id="74649.A0A2P6RAE0"/>
<evidence type="ECO:0000259" key="12">
    <source>
        <dbReference type="Pfam" id="PF13962"/>
    </source>
</evidence>
<dbReference type="EMBL" id="PDCK01000041">
    <property type="protein sequence ID" value="PRQ43381.1"/>
    <property type="molecule type" value="Genomic_DNA"/>
</dbReference>
<feature type="transmembrane region" description="Helical" evidence="11">
    <location>
        <begin position="486"/>
        <end position="506"/>
    </location>
</feature>
<dbReference type="InterPro" id="IPR036770">
    <property type="entry name" value="Ankyrin_rpt-contain_sf"/>
</dbReference>
<dbReference type="PANTHER" id="PTHR24186:SF49">
    <property type="entry name" value="ANKYRIN REPEAT FAMILY PROTEIN"/>
    <property type="match status" value="1"/>
</dbReference>
<keyword evidence="7 9" id="KW-0040">ANK repeat</keyword>
<evidence type="ECO:0000313" key="13">
    <source>
        <dbReference type="EMBL" id="PRQ43381.1"/>
    </source>
</evidence>